<dbReference type="RefSeq" id="WP_147306804.1">
    <property type="nucleotide sequence ID" value="NZ_QTTN01000013.1"/>
</dbReference>
<dbReference type="GO" id="GO:0004803">
    <property type="term" value="F:transposase activity"/>
    <property type="evidence" value="ECO:0007669"/>
    <property type="project" value="InterPro"/>
</dbReference>
<evidence type="ECO:0000313" key="4">
    <source>
        <dbReference type="Proteomes" id="UP000256304"/>
    </source>
</evidence>
<dbReference type="InterPro" id="IPR002559">
    <property type="entry name" value="Transposase_11"/>
</dbReference>
<sequence length="98" mass="11601">AERIAEIYRQRWQIEVFFRWIKQHLNVPTLFGRTPNAVYGQLYTALIVYVLLQFVYMQGNSQVHPSARLSFVEFDRLISFAALPPEWVVYLANHLTFP</sequence>
<dbReference type="Gene3D" id="3.90.350.10">
    <property type="entry name" value="Transposase Inhibitor Protein From Tn5, Chain A, domain 1"/>
    <property type="match status" value="1"/>
</dbReference>
<dbReference type="Proteomes" id="UP000256304">
    <property type="component" value="Unassembled WGS sequence"/>
</dbReference>
<protein>
    <submittedName>
        <fullName evidence="3">DDE family transposase</fullName>
    </submittedName>
</protein>
<reference evidence="3 4" key="1">
    <citation type="submission" date="2018-08" db="EMBL/GenBank/DDBJ databases">
        <title>Genomic Encyclopedia of Type Strains, Phase III (KMG-III): the genomes of soil and plant-associated and newly described type strains.</title>
        <authorList>
            <person name="Whitman W."/>
        </authorList>
    </citation>
    <scope>NUCLEOTIDE SEQUENCE [LARGE SCALE GENOMIC DNA]</scope>
    <source>
        <strain evidence="3 4">CGMCC 1.10966</strain>
    </source>
</reference>
<keyword evidence="1" id="KW-1133">Transmembrane helix</keyword>
<comment type="caution">
    <text evidence="3">The sequence shown here is derived from an EMBL/GenBank/DDBJ whole genome shotgun (WGS) entry which is preliminary data.</text>
</comment>
<dbReference type="SUPFAM" id="SSF53098">
    <property type="entry name" value="Ribonuclease H-like"/>
    <property type="match status" value="1"/>
</dbReference>
<dbReference type="EMBL" id="QTTN01000013">
    <property type="protein sequence ID" value="REE85206.1"/>
    <property type="molecule type" value="Genomic_DNA"/>
</dbReference>
<dbReference type="OrthoDB" id="368860at2"/>
<feature type="transmembrane region" description="Helical" evidence="1">
    <location>
        <begin position="38"/>
        <end position="56"/>
    </location>
</feature>
<name>A0A3D9S7E5_9BACL</name>
<dbReference type="AlphaFoldDB" id="A0A3D9S7E5"/>
<evidence type="ECO:0000256" key="1">
    <source>
        <dbReference type="SAM" id="Phobius"/>
    </source>
</evidence>
<evidence type="ECO:0000259" key="2">
    <source>
        <dbReference type="Pfam" id="PF01609"/>
    </source>
</evidence>
<feature type="domain" description="Transposase IS4-like" evidence="2">
    <location>
        <begin position="1"/>
        <end position="51"/>
    </location>
</feature>
<gene>
    <name evidence="3" type="ORF">A8990_113126</name>
</gene>
<evidence type="ECO:0000313" key="3">
    <source>
        <dbReference type="EMBL" id="REE85206.1"/>
    </source>
</evidence>
<accession>A0A3D9S7E5</accession>
<dbReference type="GO" id="GO:0003677">
    <property type="term" value="F:DNA binding"/>
    <property type="evidence" value="ECO:0007669"/>
    <property type="project" value="InterPro"/>
</dbReference>
<dbReference type="GO" id="GO:0006313">
    <property type="term" value="P:DNA transposition"/>
    <property type="evidence" value="ECO:0007669"/>
    <property type="project" value="InterPro"/>
</dbReference>
<feature type="non-terminal residue" evidence="3">
    <location>
        <position position="1"/>
    </location>
</feature>
<keyword evidence="4" id="KW-1185">Reference proteome</keyword>
<dbReference type="Pfam" id="PF01609">
    <property type="entry name" value="DDE_Tnp_1"/>
    <property type="match status" value="1"/>
</dbReference>
<dbReference type="PANTHER" id="PTHR33258:SF1">
    <property type="entry name" value="TRANSPOSASE INSL FOR INSERTION SEQUENCE ELEMENT IS186A-RELATED"/>
    <property type="match status" value="1"/>
</dbReference>
<dbReference type="InterPro" id="IPR012337">
    <property type="entry name" value="RNaseH-like_sf"/>
</dbReference>
<proteinExistence type="predicted"/>
<organism evidence="3 4">
    <name type="scientific">Paenibacillus taihuensis</name>
    <dbReference type="NCBI Taxonomy" id="1156355"/>
    <lineage>
        <taxon>Bacteria</taxon>
        <taxon>Bacillati</taxon>
        <taxon>Bacillota</taxon>
        <taxon>Bacilli</taxon>
        <taxon>Bacillales</taxon>
        <taxon>Paenibacillaceae</taxon>
        <taxon>Paenibacillus</taxon>
    </lineage>
</organism>
<keyword evidence="1" id="KW-0812">Transmembrane</keyword>
<dbReference type="PANTHER" id="PTHR33258">
    <property type="entry name" value="TRANSPOSASE INSL FOR INSERTION SEQUENCE ELEMENT IS186A-RELATED"/>
    <property type="match status" value="1"/>
</dbReference>
<keyword evidence="1" id="KW-0472">Membrane</keyword>